<keyword evidence="4 10" id="KW-0812">Transmembrane</keyword>
<evidence type="ECO:0000256" key="8">
    <source>
        <dbReference type="ARBA" id="ARBA00029447"/>
    </source>
</evidence>
<dbReference type="SMART" id="SM00304">
    <property type="entry name" value="HAMP"/>
    <property type="match status" value="1"/>
</dbReference>
<dbReference type="PANTHER" id="PTHR32089:SF114">
    <property type="entry name" value="METHYL-ACCEPTING CHEMOTAXIS PROTEIN MCPB"/>
    <property type="match status" value="1"/>
</dbReference>
<evidence type="ECO:0000256" key="7">
    <source>
        <dbReference type="ARBA" id="ARBA00023224"/>
    </source>
</evidence>
<dbReference type="GO" id="GO:0007165">
    <property type="term" value="P:signal transduction"/>
    <property type="evidence" value="ECO:0007669"/>
    <property type="project" value="UniProtKB-KW"/>
</dbReference>
<evidence type="ECO:0000256" key="2">
    <source>
        <dbReference type="ARBA" id="ARBA00022475"/>
    </source>
</evidence>
<dbReference type="CDD" id="cd12912">
    <property type="entry name" value="PDC2_MCP_like"/>
    <property type="match status" value="1"/>
</dbReference>
<proteinExistence type="inferred from homology"/>
<dbReference type="GO" id="GO:0006935">
    <property type="term" value="P:chemotaxis"/>
    <property type="evidence" value="ECO:0007669"/>
    <property type="project" value="UniProtKB-KW"/>
</dbReference>
<comment type="similarity">
    <text evidence="8">Belongs to the methyl-accepting chemotaxis (MCP) protein family.</text>
</comment>
<keyword evidence="2" id="KW-1003">Cell membrane</keyword>
<dbReference type="PROSITE" id="PS50885">
    <property type="entry name" value="HAMP"/>
    <property type="match status" value="1"/>
</dbReference>
<name>A0A938Y2B9_9BACL</name>
<dbReference type="Gene3D" id="1.10.8.500">
    <property type="entry name" value="HAMP domain in histidine kinase"/>
    <property type="match status" value="1"/>
</dbReference>
<evidence type="ECO:0000256" key="6">
    <source>
        <dbReference type="ARBA" id="ARBA00023136"/>
    </source>
</evidence>
<dbReference type="Pfam" id="PF02743">
    <property type="entry name" value="dCache_1"/>
    <property type="match status" value="1"/>
</dbReference>
<evidence type="ECO:0000256" key="9">
    <source>
        <dbReference type="PROSITE-ProRule" id="PRU00284"/>
    </source>
</evidence>
<feature type="domain" description="Methyl-accepting transducer" evidence="11">
    <location>
        <begin position="392"/>
        <end position="628"/>
    </location>
</feature>
<evidence type="ECO:0000256" key="10">
    <source>
        <dbReference type="SAM" id="Phobius"/>
    </source>
</evidence>
<dbReference type="RefSeq" id="WP_204518100.1">
    <property type="nucleotide sequence ID" value="NZ_BAABIN010000020.1"/>
</dbReference>
<dbReference type="GO" id="GO:0004888">
    <property type="term" value="F:transmembrane signaling receptor activity"/>
    <property type="evidence" value="ECO:0007669"/>
    <property type="project" value="InterPro"/>
</dbReference>
<comment type="caution">
    <text evidence="13">The sequence shown here is derived from an EMBL/GenBank/DDBJ whole genome shotgun (WGS) entry which is preliminary data.</text>
</comment>
<evidence type="ECO:0000313" key="14">
    <source>
        <dbReference type="Proteomes" id="UP000717624"/>
    </source>
</evidence>
<reference evidence="13" key="1">
    <citation type="submission" date="2021-01" db="EMBL/GenBank/DDBJ databases">
        <title>Genomic Encyclopedia of Type Strains, Phase IV (KMG-IV): sequencing the most valuable type-strain genomes for metagenomic binning, comparative biology and taxonomic classification.</title>
        <authorList>
            <person name="Goeker M."/>
        </authorList>
    </citation>
    <scope>NUCLEOTIDE SEQUENCE</scope>
    <source>
        <strain evidence="13">DSM 25523</strain>
    </source>
</reference>
<keyword evidence="6 10" id="KW-0472">Membrane</keyword>
<dbReference type="AlphaFoldDB" id="A0A938Y2B9"/>
<dbReference type="InterPro" id="IPR004089">
    <property type="entry name" value="MCPsignal_dom"/>
</dbReference>
<dbReference type="SMART" id="SM00283">
    <property type="entry name" value="MA"/>
    <property type="match status" value="1"/>
</dbReference>
<dbReference type="PRINTS" id="PR00260">
    <property type="entry name" value="CHEMTRNSDUCR"/>
</dbReference>
<evidence type="ECO:0000256" key="4">
    <source>
        <dbReference type="ARBA" id="ARBA00022692"/>
    </source>
</evidence>
<dbReference type="Gene3D" id="1.10.287.950">
    <property type="entry name" value="Methyl-accepting chemotaxis protein"/>
    <property type="match status" value="1"/>
</dbReference>
<accession>A0A938Y2B9</accession>
<dbReference type="Proteomes" id="UP000717624">
    <property type="component" value="Unassembled WGS sequence"/>
</dbReference>
<evidence type="ECO:0000256" key="5">
    <source>
        <dbReference type="ARBA" id="ARBA00022989"/>
    </source>
</evidence>
<sequence>MKGILPKKKKARGSLTGQKGYFFTIKNKLIIAFCLVLLVPSIVISMESYFTAKNKIDQEMIGSAEQNVDLLNDTINQFFAAKKGDVELLSTLIDPTEISVPAGSFAGTNQSISALLEQYRQSHPDVETAFVATSQGAILLSPEGKDVTDVRTKGWYIAATKDKGKVIITSPSESSATHNLVVTVAKVTEKGDGIVGININLDRVSDISKQVKIGQQGYVYIIDSERKMVVHPTVKPGDLAPKNVQNDNLFKSESGYFEYLFNGTDWKKMFFTTNQETGWKLAGTMYSNEVEQQAAPILRSTLIVLIISFLLGAVLVTYIILSIVRPLKTMTEASQKISEGNLTEQIDLKRKDELGTLAASFNEMAASLRTVLVKVGENAMQLSASAEELLASAEQSSKSSELVAHSVQEVAAGTDNQLTHVEQTNQSMQAMAEQIQEIASNADQVSVSATEATSKSAEGNKSIQQAVSQMNSISNRVGQLGNDVKSLGDRSAQIGNIIDVITDISAQTNLLALNAAIEAARAGEHGRGFAVVADEVRKLAEQSAQSAQQIAQLILGIQEDTNATIETMHSVTQEVNDGRSAVNLAGTLFEQIEQAIERAATQIRQVSAAAQQIASRTQEVAEAMDNVSAISEQSASGIQNVSAVTEEQLASMQEITASASSLSKMAEELQAMLTRFRL</sequence>
<protein>
    <submittedName>
        <fullName evidence="13">Methyl-accepting chemotaxis protein</fullName>
    </submittedName>
</protein>
<evidence type="ECO:0000259" key="11">
    <source>
        <dbReference type="PROSITE" id="PS50111"/>
    </source>
</evidence>
<dbReference type="SUPFAM" id="SSF58104">
    <property type="entry name" value="Methyl-accepting chemotaxis protein (MCP) signaling domain"/>
    <property type="match status" value="1"/>
</dbReference>
<keyword evidence="3" id="KW-0145">Chemotaxis</keyword>
<keyword evidence="7 9" id="KW-0807">Transducer</keyword>
<dbReference type="CDD" id="cd06225">
    <property type="entry name" value="HAMP"/>
    <property type="match status" value="1"/>
</dbReference>
<dbReference type="Pfam" id="PF00015">
    <property type="entry name" value="MCPsignal"/>
    <property type="match status" value="1"/>
</dbReference>
<feature type="domain" description="HAMP" evidence="12">
    <location>
        <begin position="321"/>
        <end position="373"/>
    </location>
</feature>
<dbReference type="PANTHER" id="PTHR32089">
    <property type="entry name" value="METHYL-ACCEPTING CHEMOTAXIS PROTEIN MCPB"/>
    <property type="match status" value="1"/>
</dbReference>
<dbReference type="FunFam" id="1.10.287.950:FF:000001">
    <property type="entry name" value="Methyl-accepting chemotaxis sensory transducer"/>
    <property type="match status" value="1"/>
</dbReference>
<dbReference type="GO" id="GO:0005886">
    <property type="term" value="C:plasma membrane"/>
    <property type="evidence" value="ECO:0007669"/>
    <property type="project" value="UniProtKB-SubCell"/>
</dbReference>
<comment type="subcellular location">
    <subcellularLocation>
        <location evidence="1">Cell membrane</location>
        <topology evidence="1">Multi-pass membrane protein</topology>
    </subcellularLocation>
</comment>
<organism evidence="13 14">
    <name type="scientific">Brevibacillus fulvus</name>
    <dbReference type="NCBI Taxonomy" id="1125967"/>
    <lineage>
        <taxon>Bacteria</taxon>
        <taxon>Bacillati</taxon>
        <taxon>Bacillota</taxon>
        <taxon>Bacilli</taxon>
        <taxon>Bacillales</taxon>
        <taxon>Paenibacillaceae</taxon>
        <taxon>Brevibacillus</taxon>
    </lineage>
</organism>
<dbReference type="InterPro" id="IPR033479">
    <property type="entry name" value="dCache_1"/>
</dbReference>
<dbReference type="EMBL" id="JAFBEB010000005">
    <property type="protein sequence ID" value="MBM7590352.1"/>
    <property type="molecule type" value="Genomic_DNA"/>
</dbReference>
<feature type="transmembrane region" description="Helical" evidence="10">
    <location>
        <begin position="29"/>
        <end position="50"/>
    </location>
</feature>
<feature type="transmembrane region" description="Helical" evidence="10">
    <location>
        <begin position="302"/>
        <end position="324"/>
    </location>
</feature>
<gene>
    <name evidence="13" type="ORF">JOD01_001956</name>
</gene>
<evidence type="ECO:0000256" key="1">
    <source>
        <dbReference type="ARBA" id="ARBA00004651"/>
    </source>
</evidence>
<keyword evidence="5 10" id="KW-1133">Transmembrane helix</keyword>
<dbReference type="PROSITE" id="PS50111">
    <property type="entry name" value="CHEMOTAXIS_TRANSDUC_2"/>
    <property type="match status" value="1"/>
</dbReference>
<evidence type="ECO:0000313" key="13">
    <source>
        <dbReference type="EMBL" id="MBM7590352.1"/>
    </source>
</evidence>
<evidence type="ECO:0000256" key="3">
    <source>
        <dbReference type="ARBA" id="ARBA00022500"/>
    </source>
</evidence>
<dbReference type="InterPro" id="IPR004090">
    <property type="entry name" value="Chemotax_Me-accpt_rcpt"/>
</dbReference>
<dbReference type="Gene3D" id="3.30.450.20">
    <property type="entry name" value="PAS domain"/>
    <property type="match status" value="2"/>
</dbReference>
<dbReference type="Pfam" id="PF00672">
    <property type="entry name" value="HAMP"/>
    <property type="match status" value="1"/>
</dbReference>
<dbReference type="CDD" id="cd18773">
    <property type="entry name" value="PDC1_HK_sensor"/>
    <property type="match status" value="1"/>
</dbReference>
<keyword evidence="14" id="KW-1185">Reference proteome</keyword>
<dbReference type="CDD" id="cd11386">
    <property type="entry name" value="MCP_signal"/>
    <property type="match status" value="1"/>
</dbReference>
<dbReference type="InterPro" id="IPR003660">
    <property type="entry name" value="HAMP_dom"/>
</dbReference>
<evidence type="ECO:0000259" key="12">
    <source>
        <dbReference type="PROSITE" id="PS50885"/>
    </source>
</evidence>